<dbReference type="Pfam" id="PF00294">
    <property type="entry name" value="PfkB"/>
    <property type="match status" value="1"/>
</dbReference>
<name>A0A1X6X637_9MICO</name>
<proteinExistence type="predicted"/>
<dbReference type="Gene3D" id="3.40.1190.20">
    <property type="match status" value="1"/>
</dbReference>
<keyword evidence="6" id="KW-1185">Reference proteome</keyword>
<gene>
    <name evidence="5" type="ORF">FM110_11675</name>
</gene>
<feature type="domain" description="Carbohydrate kinase PfkB" evidence="4">
    <location>
        <begin position="97"/>
        <end position="342"/>
    </location>
</feature>
<evidence type="ECO:0000259" key="4">
    <source>
        <dbReference type="Pfam" id="PF00294"/>
    </source>
</evidence>
<dbReference type="InterPro" id="IPR011611">
    <property type="entry name" value="PfkB_dom"/>
</dbReference>
<sequence length="406" mass="42286">MTTNGSEPVGGTDETLSAAASGPRPDAGGSPTPSTGARPASAPVGGWDPLAAVRRPDDPPLDVLLSGTVFFDLVFTGIARMPGPGEELWSEGLGSCPGGIANLATAAARLGLRTGLVAGFGDDAYADWMWDTLSRDEGIDLSASRRFEHFHSALTVSIATAGDRAMITHGHPLPEPLSAMAGRAPAACAAVVDLHGETDWWAFLAARGTRIFADIGFDETGRWDVADLAPLAHCHAFTPNAVEAMAYTRTDTADRAVRKLADRVPLAVVTDGVQGALAIDSSTGEEAFCPAVPVTALDTTGAGDVFAAAMTLGTLAEWPLVERLKFASLCSALAVQQFGGSLAAPGWGDIADWWRTVRAQADAGDLRAAYTRDQYLFLDGIVPTCAVQGKRRAQGTFALRSDAGEH</sequence>
<reference evidence="5 6" key="1">
    <citation type="submission" date="2017-02" db="EMBL/GenBank/DDBJ databases">
        <authorList>
            <person name="Peterson S.W."/>
        </authorList>
    </citation>
    <scope>NUCLEOTIDE SEQUENCE [LARGE SCALE GENOMIC DNA]</scope>
    <source>
        <strain evidence="5 6">CIP104813</strain>
    </source>
</reference>
<dbReference type="PANTHER" id="PTHR42774:SF3">
    <property type="entry name" value="KETOHEXOKINASE"/>
    <property type="match status" value="1"/>
</dbReference>
<dbReference type="AlphaFoldDB" id="A0A1X6X637"/>
<keyword evidence="1" id="KW-0808">Transferase</keyword>
<evidence type="ECO:0000313" key="5">
    <source>
        <dbReference type="EMBL" id="SLM94658.1"/>
    </source>
</evidence>
<dbReference type="RefSeq" id="WP_087104933.1">
    <property type="nucleotide sequence ID" value="NZ_FWFG01000100.1"/>
</dbReference>
<keyword evidence="2 5" id="KW-0418">Kinase</keyword>
<evidence type="ECO:0000256" key="2">
    <source>
        <dbReference type="ARBA" id="ARBA00022777"/>
    </source>
</evidence>
<dbReference type="PROSITE" id="PS00584">
    <property type="entry name" value="PFKB_KINASES_2"/>
    <property type="match status" value="1"/>
</dbReference>
<evidence type="ECO:0000256" key="3">
    <source>
        <dbReference type="SAM" id="MobiDB-lite"/>
    </source>
</evidence>
<dbReference type="PANTHER" id="PTHR42774">
    <property type="entry name" value="PHOSPHOTRANSFERASE SYSTEM TRANSPORT PROTEIN"/>
    <property type="match status" value="1"/>
</dbReference>
<dbReference type="OrthoDB" id="9813569at2"/>
<feature type="region of interest" description="Disordered" evidence="3">
    <location>
        <begin position="1"/>
        <end position="53"/>
    </location>
</feature>
<evidence type="ECO:0000256" key="1">
    <source>
        <dbReference type="ARBA" id="ARBA00022679"/>
    </source>
</evidence>
<dbReference type="InterPro" id="IPR029056">
    <property type="entry name" value="Ribokinase-like"/>
</dbReference>
<dbReference type="Proteomes" id="UP000195981">
    <property type="component" value="Unassembled WGS sequence"/>
</dbReference>
<protein>
    <submittedName>
        <fullName evidence="5">Putative carbohydrate kinase</fullName>
    </submittedName>
</protein>
<evidence type="ECO:0000313" key="6">
    <source>
        <dbReference type="Proteomes" id="UP000195981"/>
    </source>
</evidence>
<dbReference type="InterPro" id="IPR052562">
    <property type="entry name" value="Ketohexokinase-related"/>
</dbReference>
<dbReference type="GO" id="GO:0016301">
    <property type="term" value="F:kinase activity"/>
    <property type="evidence" value="ECO:0007669"/>
    <property type="project" value="UniProtKB-KW"/>
</dbReference>
<organism evidence="5 6">
    <name type="scientific">Brachybacterium nesterenkovii</name>
    <dbReference type="NCBI Taxonomy" id="47847"/>
    <lineage>
        <taxon>Bacteria</taxon>
        <taxon>Bacillati</taxon>
        <taxon>Actinomycetota</taxon>
        <taxon>Actinomycetes</taxon>
        <taxon>Micrococcales</taxon>
        <taxon>Dermabacteraceae</taxon>
        <taxon>Brachybacterium</taxon>
    </lineage>
</organism>
<dbReference type="InterPro" id="IPR002173">
    <property type="entry name" value="Carboh/pur_kinase_PfkB_CS"/>
</dbReference>
<dbReference type="EMBL" id="FWFG01000100">
    <property type="protein sequence ID" value="SLM94658.1"/>
    <property type="molecule type" value="Genomic_DNA"/>
</dbReference>
<dbReference type="SUPFAM" id="SSF53613">
    <property type="entry name" value="Ribokinase-like"/>
    <property type="match status" value="1"/>
</dbReference>
<accession>A0A1X6X637</accession>